<evidence type="ECO:0000313" key="1">
    <source>
        <dbReference type="EMBL" id="KAJ3654439.1"/>
    </source>
</evidence>
<dbReference type="AlphaFoldDB" id="A0AA38IFZ6"/>
<name>A0AA38IFZ6_9CUCU</name>
<protein>
    <submittedName>
        <fullName evidence="1">Uncharacterized protein</fullName>
    </submittedName>
</protein>
<keyword evidence="2" id="KW-1185">Reference proteome</keyword>
<dbReference type="EMBL" id="JALNTZ010000004">
    <property type="protein sequence ID" value="KAJ3654439.1"/>
    <property type="molecule type" value="Genomic_DNA"/>
</dbReference>
<gene>
    <name evidence="1" type="ORF">Zmor_013628</name>
</gene>
<sequence>MNLEDPDRIPLPPSGISINIFSPEDEILTDEDSGKEDHVEMQKLPAAKLRAEAEFYISSNEQGDGYESEDNLPLSNFIIKNKIKSQDNFFLHGQMPMRQIIMTMTQQILQRCLISLLMMT</sequence>
<organism evidence="1 2">
    <name type="scientific">Zophobas morio</name>
    <dbReference type="NCBI Taxonomy" id="2755281"/>
    <lineage>
        <taxon>Eukaryota</taxon>
        <taxon>Metazoa</taxon>
        <taxon>Ecdysozoa</taxon>
        <taxon>Arthropoda</taxon>
        <taxon>Hexapoda</taxon>
        <taxon>Insecta</taxon>
        <taxon>Pterygota</taxon>
        <taxon>Neoptera</taxon>
        <taxon>Endopterygota</taxon>
        <taxon>Coleoptera</taxon>
        <taxon>Polyphaga</taxon>
        <taxon>Cucujiformia</taxon>
        <taxon>Tenebrionidae</taxon>
        <taxon>Zophobas</taxon>
    </lineage>
</organism>
<proteinExistence type="predicted"/>
<dbReference type="Proteomes" id="UP001168821">
    <property type="component" value="Unassembled WGS sequence"/>
</dbReference>
<evidence type="ECO:0000313" key="2">
    <source>
        <dbReference type="Proteomes" id="UP001168821"/>
    </source>
</evidence>
<reference evidence="1" key="1">
    <citation type="journal article" date="2023" name="G3 (Bethesda)">
        <title>Whole genome assemblies of Zophobas morio and Tenebrio molitor.</title>
        <authorList>
            <person name="Kaur S."/>
            <person name="Stinson S.A."/>
            <person name="diCenzo G.C."/>
        </authorList>
    </citation>
    <scope>NUCLEOTIDE SEQUENCE</scope>
    <source>
        <strain evidence="1">QUZm001</strain>
    </source>
</reference>
<comment type="caution">
    <text evidence="1">The sequence shown here is derived from an EMBL/GenBank/DDBJ whole genome shotgun (WGS) entry which is preliminary data.</text>
</comment>
<accession>A0AA38IFZ6</accession>